<dbReference type="Proteomes" id="UP000536746">
    <property type="component" value="Unassembled WGS sequence"/>
</dbReference>
<accession>A0ABX2LTI7</accession>
<organism evidence="2 3">
    <name type="scientific">Herbaspirillum robiniae</name>
    <dbReference type="NCBI Taxonomy" id="2014887"/>
    <lineage>
        <taxon>Bacteria</taxon>
        <taxon>Pseudomonadati</taxon>
        <taxon>Pseudomonadota</taxon>
        <taxon>Betaproteobacteria</taxon>
        <taxon>Burkholderiales</taxon>
        <taxon>Oxalobacteraceae</taxon>
        <taxon>Herbaspirillum</taxon>
    </lineage>
</organism>
<protein>
    <submittedName>
        <fullName evidence="2">Uncharacterized protein</fullName>
    </submittedName>
</protein>
<comment type="caution">
    <text evidence="2">The sequence shown here is derived from an EMBL/GenBank/DDBJ whole genome shotgun (WGS) entry which is preliminary data.</text>
</comment>
<gene>
    <name evidence="2" type="ORF">HNO84_02955</name>
</gene>
<name>A0ABX2LTI7_9BURK</name>
<dbReference type="EMBL" id="JABFMT010000002">
    <property type="protein sequence ID" value="NUU00543.1"/>
    <property type="molecule type" value="Genomic_DNA"/>
</dbReference>
<evidence type="ECO:0000313" key="2">
    <source>
        <dbReference type="EMBL" id="NUU00543.1"/>
    </source>
</evidence>
<proteinExistence type="predicted"/>
<keyword evidence="3" id="KW-1185">Reference proteome</keyword>
<dbReference type="RefSeq" id="WP_129587699.1">
    <property type="nucleotide sequence ID" value="NZ_CP018845.1"/>
</dbReference>
<feature type="compositionally biased region" description="Basic and acidic residues" evidence="1">
    <location>
        <begin position="11"/>
        <end position="22"/>
    </location>
</feature>
<feature type="region of interest" description="Disordered" evidence="1">
    <location>
        <begin position="1"/>
        <end position="34"/>
    </location>
</feature>
<sequence>MAAATESAAQKGHESGEEDVWKSHKRKRRICDAPSKTPDAFPAVKTAQSNARLLSFLGIDTVCYAPPALYPVNLATAFPMHRKACRKACTSTTQNIIKDCQIRFAEAATVACRFSRARTLTVLAVLFKALF</sequence>
<reference evidence="2 3" key="1">
    <citation type="journal article" date="2020" name="Front. Plant Sci.">
        <title>Isolation of Rhizosphere Bacteria That Improve Quality and Water Stress Tolerance in Greenhouse Ornamentals.</title>
        <authorList>
            <person name="Nordstedt N.P."/>
            <person name="Jones M.L."/>
        </authorList>
    </citation>
    <scope>NUCLEOTIDE SEQUENCE [LARGE SCALE GENOMIC DNA]</scope>
    <source>
        <strain evidence="2 3">C6C2</strain>
    </source>
</reference>
<evidence type="ECO:0000256" key="1">
    <source>
        <dbReference type="SAM" id="MobiDB-lite"/>
    </source>
</evidence>
<evidence type="ECO:0000313" key="3">
    <source>
        <dbReference type="Proteomes" id="UP000536746"/>
    </source>
</evidence>